<accession>A0A059F283</accession>
<evidence type="ECO:0000313" key="3">
    <source>
        <dbReference type="Proteomes" id="UP000030655"/>
    </source>
</evidence>
<dbReference type="HOGENOM" id="CLU_1895655_0_0_1"/>
<feature type="transmembrane region" description="Helical" evidence="1">
    <location>
        <begin position="87"/>
        <end position="109"/>
    </location>
</feature>
<evidence type="ECO:0000313" key="2">
    <source>
        <dbReference type="EMBL" id="KCZ81041.1"/>
    </source>
</evidence>
<keyword evidence="1" id="KW-0812">Transmembrane</keyword>
<dbReference type="AlphaFoldDB" id="A0A059F283"/>
<reference evidence="2 3" key="2">
    <citation type="submission" date="2014-03" db="EMBL/GenBank/DDBJ databases">
        <title>The Genome Sequence of Anncaliia algerae insect isolate PRA339.</title>
        <authorList>
            <consortium name="The Broad Institute Genome Sequencing Platform"/>
            <consortium name="The Broad Institute Genome Sequencing Center for Infectious Disease"/>
            <person name="Cuomo C."/>
            <person name="Becnel J."/>
            <person name="Sanscrainte N."/>
            <person name="Walker B."/>
            <person name="Young S.K."/>
            <person name="Zeng Q."/>
            <person name="Gargeya S."/>
            <person name="Fitzgerald M."/>
            <person name="Haas B."/>
            <person name="Abouelleil A."/>
            <person name="Alvarado L."/>
            <person name="Arachchi H.M."/>
            <person name="Berlin A.M."/>
            <person name="Chapman S.B."/>
            <person name="Dewar J."/>
            <person name="Goldberg J."/>
            <person name="Griggs A."/>
            <person name="Gujja S."/>
            <person name="Hansen M."/>
            <person name="Howarth C."/>
            <person name="Imamovic A."/>
            <person name="Larimer J."/>
            <person name="McCowan C."/>
            <person name="Murphy C."/>
            <person name="Neiman D."/>
            <person name="Pearson M."/>
            <person name="Priest M."/>
            <person name="Roberts A."/>
            <person name="Saif S."/>
            <person name="Shea T."/>
            <person name="Sisk P."/>
            <person name="Sykes S."/>
            <person name="Wortman J."/>
            <person name="Nusbaum C."/>
            <person name="Birren B."/>
        </authorList>
    </citation>
    <scope>NUCLEOTIDE SEQUENCE [LARGE SCALE GENOMIC DNA]</scope>
    <source>
        <strain evidence="2 3">PRA339</strain>
    </source>
</reference>
<keyword evidence="1" id="KW-0472">Membrane</keyword>
<sequence>MRSKREYVMFTESDLNYECSEINKSKDTELLKFAQVIENYNLKHINCNELVDCSEDQIEYCRVLKVHENSKILKFGLDKGKIEESSYLCLIYFIISAILIFGYLFYLMYKFIKSKMYVKNDIKENSIELEPLNK</sequence>
<evidence type="ECO:0000256" key="1">
    <source>
        <dbReference type="SAM" id="Phobius"/>
    </source>
</evidence>
<dbReference type="Proteomes" id="UP000030655">
    <property type="component" value="Unassembled WGS sequence"/>
</dbReference>
<organism evidence="2 3">
    <name type="scientific">Anncaliia algerae PRA339</name>
    <dbReference type="NCBI Taxonomy" id="1288291"/>
    <lineage>
        <taxon>Eukaryota</taxon>
        <taxon>Fungi</taxon>
        <taxon>Fungi incertae sedis</taxon>
        <taxon>Microsporidia</taxon>
        <taxon>Tubulinosematoidea</taxon>
        <taxon>Tubulinosematidae</taxon>
        <taxon>Anncaliia</taxon>
    </lineage>
</organism>
<keyword evidence="3" id="KW-1185">Reference proteome</keyword>
<name>A0A059F283_9MICR</name>
<dbReference type="VEuPathDB" id="MicrosporidiaDB:H312_01527"/>
<keyword evidence="1" id="KW-1133">Transmembrane helix</keyword>
<protein>
    <submittedName>
        <fullName evidence="2">Uncharacterized protein</fullName>
    </submittedName>
</protein>
<gene>
    <name evidence="2" type="ORF">H312_01527</name>
</gene>
<reference evidence="3" key="1">
    <citation type="submission" date="2013-02" db="EMBL/GenBank/DDBJ databases">
        <authorList>
            <consortium name="The Broad Institute Genome Sequencing Platform"/>
            <person name="Cuomo C."/>
            <person name="Becnel J."/>
            <person name="Sanscrainte N."/>
            <person name="Walker B."/>
            <person name="Young S.K."/>
            <person name="Zeng Q."/>
            <person name="Gargeya S."/>
            <person name="Fitzgerald M."/>
            <person name="Haas B."/>
            <person name="Abouelleil A."/>
            <person name="Alvarado L."/>
            <person name="Arachchi H.M."/>
            <person name="Berlin A.M."/>
            <person name="Chapman S.B."/>
            <person name="Dewar J."/>
            <person name="Goldberg J."/>
            <person name="Griggs A."/>
            <person name="Gujja S."/>
            <person name="Hansen M."/>
            <person name="Howarth C."/>
            <person name="Imamovic A."/>
            <person name="Larimer J."/>
            <person name="McCowan C."/>
            <person name="Murphy C."/>
            <person name="Neiman D."/>
            <person name="Pearson M."/>
            <person name="Priest M."/>
            <person name="Roberts A."/>
            <person name="Saif S."/>
            <person name="Shea T."/>
            <person name="Sisk P."/>
            <person name="Sykes S."/>
            <person name="Wortman J."/>
            <person name="Nusbaum C."/>
            <person name="Birren B."/>
        </authorList>
    </citation>
    <scope>NUCLEOTIDE SEQUENCE [LARGE SCALE GENOMIC DNA]</scope>
    <source>
        <strain evidence="3">PRA339</strain>
    </source>
</reference>
<proteinExistence type="predicted"/>
<dbReference type="EMBL" id="KK365152">
    <property type="protein sequence ID" value="KCZ81041.1"/>
    <property type="molecule type" value="Genomic_DNA"/>
</dbReference>